<name>A0A1J7I3A8_9PEZI</name>
<sequence>MTLLPRVPLGAFFDWSSLTAADRALVDELRILRPDWPGQQQPGGGGGGGWWNNRQPQLPLRVDDNRQPQQEPERQRQERQRNGERQRMGELSEYLSRKVYKHRHRAHSYEGRVDELARAEARMGMSERILAVALEEEGEV</sequence>
<feature type="compositionally biased region" description="Gly residues" evidence="1">
    <location>
        <begin position="41"/>
        <end position="50"/>
    </location>
</feature>
<gene>
    <name evidence="2" type="ORF">CONLIGDRAFT_650785</name>
</gene>
<dbReference type="InParanoid" id="A0A1J7I3A8"/>
<accession>A0A1J7I3A8</accession>
<dbReference type="AlphaFoldDB" id="A0A1J7I3A8"/>
<organism evidence="2 3">
    <name type="scientific">Coniochaeta ligniaria NRRL 30616</name>
    <dbReference type="NCBI Taxonomy" id="1408157"/>
    <lineage>
        <taxon>Eukaryota</taxon>
        <taxon>Fungi</taxon>
        <taxon>Dikarya</taxon>
        <taxon>Ascomycota</taxon>
        <taxon>Pezizomycotina</taxon>
        <taxon>Sordariomycetes</taxon>
        <taxon>Sordariomycetidae</taxon>
        <taxon>Coniochaetales</taxon>
        <taxon>Coniochaetaceae</taxon>
        <taxon>Coniochaeta</taxon>
    </lineage>
</organism>
<feature type="region of interest" description="Disordered" evidence="1">
    <location>
        <begin position="34"/>
        <end position="92"/>
    </location>
</feature>
<evidence type="ECO:0000313" key="3">
    <source>
        <dbReference type="Proteomes" id="UP000182658"/>
    </source>
</evidence>
<dbReference type="EMBL" id="KV875168">
    <property type="protein sequence ID" value="OIW22111.1"/>
    <property type="molecule type" value="Genomic_DNA"/>
</dbReference>
<evidence type="ECO:0000256" key="1">
    <source>
        <dbReference type="SAM" id="MobiDB-lite"/>
    </source>
</evidence>
<protein>
    <submittedName>
        <fullName evidence="2">Uncharacterized protein</fullName>
    </submittedName>
</protein>
<proteinExistence type="predicted"/>
<keyword evidence="3" id="KW-1185">Reference proteome</keyword>
<feature type="compositionally biased region" description="Basic and acidic residues" evidence="1">
    <location>
        <begin position="61"/>
        <end position="90"/>
    </location>
</feature>
<reference evidence="2 3" key="1">
    <citation type="submission" date="2016-10" db="EMBL/GenBank/DDBJ databases">
        <title>Draft genome sequence of Coniochaeta ligniaria NRRL30616, a lignocellulolytic fungus for bioabatement of inhibitors in plant biomass hydrolysates.</title>
        <authorList>
            <consortium name="DOE Joint Genome Institute"/>
            <person name="Jimenez D.J."/>
            <person name="Hector R.E."/>
            <person name="Riley R."/>
            <person name="Sun H."/>
            <person name="Grigoriev I.V."/>
            <person name="Van Elsas J.D."/>
            <person name="Nichols N.N."/>
        </authorList>
    </citation>
    <scope>NUCLEOTIDE SEQUENCE [LARGE SCALE GENOMIC DNA]</scope>
    <source>
        <strain evidence="2 3">NRRL 30616</strain>
    </source>
</reference>
<evidence type="ECO:0000313" key="2">
    <source>
        <dbReference type="EMBL" id="OIW22111.1"/>
    </source>
</evidence>
<dbReference type="Proteomes" id="UP000182658">
    <property type="component" value="Unassembled WGS sequence"/>
</dbReference>